<protein>
    <submittedName>
        <fullName evidence="2">Uncharacterized protein</fullName>
    </submittedName>
</protein>
<dbReference type="Gramene" id="C.cajan_19593.t">
    <property type="protein sequence ID" value="C.cajan_19593.t.cds1"/>
    <property type="gene ID" value="C.cajan_19593"/>
</dbReference>
<keyword evidence="3" id="KW-1185">Reference proteome</keyword>
<dbReference type="AlphaFoldDB" id="A0A151U9H3"/>
<evidence type="ECO:0000256" key="1">
    <source>
        <dbReference type="SAM" id="MobiDB-lite"/>
    </source>
</evidence>
<evidence type="ECO:0000313" key="2">
    <source>
        <dbReference type="EMBL" id="KYP75953.1"/>
    </source>
</evidence>
<dbReference type="Proteomes" id="UP000075243">
    <property type="component" value="Chromosome 1"/>
</dbReference>
<dbReference type="EMBL" id="CM003603">
    <property type="protein sequence ID" value="KYP75953.1"/>
    <property type="molecule type" value="Genomic_DNA"/>
</dbReference>
<evidence type="ECO:0000313" key="3">
    <source>
        <dbReference type="Proteomes" id="UP000075243"/>
    </source>
</evidence>
<gene>
    <name evidence="2" type="ORF">KK1_020165</name>
</gene>
<reference evidence="2 3" key="1">
    <citation type="journal article" date="2012" name="Nat. Biotechnol.">
        <title>Draft genome sequence of pigeonpea (Cajanus cajan), an orphan legume crop of resource-poor farmers.</title>
        <authorList>
            <person name="Varshney R.K."/>
            <person name="Chen W."/>
            <person name="Li Y."/>
            <person name="Bharti A.K."/>
            <person name="Saxena R.K."/>
            <person name="Schlueter J.A."/>
            <person name="Donoghue M.T."/>
            <person name="Azam S."/>
            <person name="Fan G."/>
            <person name="Whaley A.M."/>
            <person name="Farmer A.D."/>
            <person name="Sheridan J."/>
            <person name="Iwata A."/>
            <person name="Tuteja R."/>
            <person name="Penmetsa R.V."/>
            <person name="Wu W."/>
            <person name="Upadhyaya H.D."/>
            <person name="Yang S.P."/>
            <person name="Shah T."/>
            <person name="Saxena K.B."/>
            <person name="Michael T."/>
            <person name="McCombie W.R."/>
            <person name="Yang B."/>
            <person name="Zhang G."/>
            <person name="Yang H."/>
            <person name="Wang J."/>
            <person name="Spillane C."/>
            <person name="Cook D.R."/>
            <person name="May G.D."/>
            <person name="Xu X."/>
            <person name="Jackson S.A."/>
        </authorList>
    </citation>
    <scope>NUCLEOTIDE SEQUENCE [LARGE SCALE GENOMIC DNA]</scope>
    <source>
        <strain evidence="3">cv. Asha</strain>
    </source>
</reference>
<feature type="region of interest" description="Disordered" evidence="1">
    <location>
        <begin position="53"/>
        <end position="87"/>
    </location>
</feature>
<name>A0A151U9H3_CAJCA</name>
<proteinExistence type="predicted"/>
<organism evidence="2 3">
    <name type="scientific">Cajanus cajan</name>
    <name type="common">Pigeon pea</name>
    <name type="synonym">Cajanus indicus</name>
    <dbReference type="NCBI Taxonomy" id="3821"/>
    <lineage>
        <taxon>Eukaryota</taxon>
        <taxon>Viridiplantae</taxon>
        <taxon>Streptophyta</taxon>
        <taxon>Embryophyta</taxon>
        <taxon>Tracheophyta</taxon>
        <taxon>Spermatophyta</taxon>
        <taxon>Magnoliopsida</taxon>
        <taxon>eudicotyledons</taxon>
        <taxon>Gunneridae</taxon>
        <taxon>Pentapetalae</taxon>
        <taxon>rosids</taxon>
        <taxon>fabids</taxon>
        <taxon>Fabales</taxon>
        <taxon>Fabaceae</taxon>
        <taxon>Papilionoideae</taxon>
        <taxon>50 kb inversion clade</taxon>
        <taxon>NPAAA clade</taxon>
        <taxon>indigoferoid/millettioid clade</taxon>
        <taxon>Phaseoleae</taxon>
        <taxon>Cajanus</taxon>
    </lineage>
</organism>
<accession>A0A151U9H3</accession>
<sequence>MGPVGREPGVTLGEEHIPIIGDRTVAPQPSDGLPHAILTLAKTQIPATLRHAPHLTRPTNPKVPARTRQPAQHRVPLARTGPNGPRPTLLQHHRLVLQPEKRVVVVLHVAPLQLHRAAARRRAELPGALDGARDAGGALRHGEVAAALVEAVGHVGGAGAHHGEVVVGGVRGRVDQRGEERVEVGLVGRGGGVALLRASAVEEKIHGGGQHGNNKERG</sequence>